<comment type="caution">
    <text evidence="1">The sequence shown here is derived from an EMBL/GenBank/DDBJ whole genome shotgun (WGS) entry which is preliminary data.</text>
</comment>
<evidence type="ECO:0000313" key="1">
    <source>
        <dbReference type="EMBL" id="MBP2242910.1"/>
    </source>
</evidence>
<evidence type="ECO:0000313" key="2">
    <source>
        <dbReference type="Proteomes" id="UP001519293"/>
    </source>
</evidence>
<gene>
    <name evidence="1" type="ORF">J2Z40_003492</name>
</gene>
<accession>A0ABS4RKN3</accession>
<reference evidence="1 2" key="1">
    <citation type="submission" date="2021-03" db="EMBL/GenBank/DDBJ databases">
        <title>Genomic Encyclopedia of Type Strains, Phase IV (KMG-IV): sequencing the most valuable type-strain genomes for metagenomic binning, comparative biology and taxonomic classification.</title>
        <authorList>
            <person name="Goeker M."/>
        </authorList>
    </citation>
    <scope>NUCLEOTIDE SEQUENCE [LARGE SCALE GENOMIC DNA]</scope>
    <source>
        <strain evidence="1 2">DSM 26675</strain>
    </source>
</reference>
<dbReference type="Proteomes" id="UP001519293">
    <property type="component" value="Unassembled WGS sequence"/>
</dbReference>
<dbReference type="RefSeq" id="WP_066391972.1">
    <property type="nucleotide sequence ID" value="NZ_JAGIKZ010000029.1"/>
</dbReference>
<organism evidence="1 2">
    <name type="scientific">Cytobacillus eiseniae</name>
    <dbReference type="NCBI Taxonomy" id="762947"/>
    <lineage>
        <taxon>Bacteria</taxon>
        <taxon>Bacillati</taxon>
        <taxon>Bacillota</taxon>
        <taxon>Bacilli</taxon>
        <taxon>Bacillales</taxon>
        <taxon>Bacillaceae</taxon>
        <taxon>Cytobacillus</taxon>
    </lineage>
</organism>
<evidence type="ECO:0008006" key="3">
    <source>
        <dbReference type="Google" id="ProtNLM"/>
    </source>
</evidence>
<sequence length="130" mass="15087">MKNTAKKWGIIGVLGAVLIMISYFTLSANQITKSISMVDMVIEEKSHYIDPGNYFEMWVIGYNGNESEENRDRYKIFIEDSMVYNLIKEGEKYNITASSFREDEEYGHVYQLSQISNQEMYQLAGKGRIK</sequence>
<proteinExistence type="predicted"/>
<dbReference type="EMBL" id="JAGIKZ010000029">
    <property type="protein sequence ID" value="MBP2242910.1"/>
    <property type="molecule type" value="Genomic_DNA"/>
</dbReference>
<protein>
    <recommendedName>
        <fullName evidence="3">YxeA family protein</fullName>
    </recommendedName>
</protein>
<keyword evidence="2" id="KW-1185">Reference proteome</keyword>
<name>A0ABS4RKN3_9BACI</name>